<dbReference type="GeneID" id="14206967"/>
<feature type="transmembrane region" description="Helical" evidence="6">
    <location>
        <begin position="44"/>
        <end position="64"/>
    </location>
</feature>
<dbReference type="PRINTS" id="PR00260">
    <property type="entry name" value="CHEMTRNSDUCR"/>
</dbReference>
<dbReference type="SMART" id="SM00304">
    <property type="entry name" value="HAMP"/>
    <property type="match status" value="3"/>
</dbReference>
<evidence type="ECO:0000259" key="8">
    <source>
        <dbReference type="PROSITE" id="PS50885"/>
    </source>
</evidence>
<feature type="coiled-coil region" evidence="4">
    <location>
        <begin position="438"/>
        <end position="489"/>
    </location>
</feature>
<dbReference type="GO" id="GO:0007165">
    <property type="term" value="P:signal transduction"/>
    <property type="evidence" value="ECO:0007669"/>
    <property type="project" value="UniProtKB-KW"/>
</dbReference>
<evidence type="ECO:0000256" key="4">
    <source>
        <dbReference type="SAM" id="Coils"/>
    </source>
</evidence>
<dbReference type="Gene3D" id="6.10.340.10">
    <property type="match status" value="1"/>
</dbReference>
<evidence type="ECO:0000313" key="9">
    <source>
        <dbReference type="EMBL" id="AFZ72328.1"/>
    </source>
</evidence>
<gene>
    <name evidence="9" type="ordered locus">Natgr_1099</name>
</gene>
<dbReference type="GO" id="GO:0004888">
    <property type="term" value="F:transmembrane signaling receptor activity"/>
    <property type="evidence" value="ECO:0007669"/>
    <property type="project" value="InterPro"/>
</dbReference>
<dbReference type="RefSeq" id="WP_015233364.1">
    <property type="nucleotide sequence ID" value="NC_019792.1"/>
</dbReference>
<evidence type="ECO:0000313" key="10">
    <source>
        <dbReference type="Proteomes" id="UP000010468"/>
    </source>
</evidence>
<dbReference type="Proteomes" id="UP000010468">
    <property type="component" value="Chromosome"/>
</dbReference>
<proteinExistence type="inferred from homology"/>
<keyword evidence="4" id="KW-0175">Coiled coil</keyword>
<dbReference type="eggNOG" id="arCOG02322">
    <property type="taxonomic scope" value="Archaea"/>
</dbReference>
<feature type="coiled-coil region" evidence="4">
    <location>
        <begin position="624"/>
        <end position="651"/>
    </location>
</feature>
<sequence length="912" mass="98466">MSRPDLSLRKYIRRGVELLPTDRLPETPDAVSLEYVRGSYLRKFAAVMLVVLLVTTAAAAFFYVDITGEITANAQNEISMDAEAEANDLGDWIESQEQMAALLSTNEVLHDGSEIEIEQTLRDERDEMEDAVHAIHHVDLTTDRIVHTTDQSVVGDDISEIGLELHTRTSNSDAGHGFEYTGVSSEDDIREFEYTGSLDVDRTYTDTFEHGGDQLIGFLSPVERGDEQSAVMVVFSATELSDQFEGSVEDSYTQVVDTADGDVMIAGDDATVLSPYRDEGRDSEVVHATRVAEGDAGDAIEYDETDEVVGYASVPETDWVLLTHTPQDSAYALATDVATSLIVLVCIALAGFLTIGATVGRSTANAMDDLADDARSLSAGNTRVEIENDNRIDEVGQVRNSFADIRNYLETAADQADAIAGQEFDAAVLEEDVPGRLGDSLETMHQDLEQSIEELEQSKAEAEAAQEEAAEARQEAEDLADHLERKAAEFADGMADAAEGDFTRRLDADVDNEALVEIATAFNAMLEDLERTIVDVQALAEDVDDISADVTHRVKEIERASDEVSHSTEEIATATADQSDRFQAVYGEMNDLSATIEEIASTADNVATVSEEAANRADVAGNAASAIRTQMNALERQADEITDQIRQLDDEMGEISEIVDLIDDIAGQTNLLALNASIEAAAAGEDGDGFAVVADEVKSLAEETGEATQRVDDLITDVQASVDDTVDEIEQMRDRVDDGTEVIGEGITAIDEITDQVETANESIQSINDATDDQARASERVVDMVDEATTISEETKDETETVAAAVEEQTATISEVASGANSLTERADDLRHSLAAFQVDVDVDADAVGDSSEGEQDPGVDAGIGEKNADDGCTDETGHDDGRSDESGDSDEIEIEYDETDIVRRHDETDDE</sequence>
<evidence type="ECO:0000256" key="3">
    <source>
        <dbReference type="PROSITE-ProRule" id="PRU00284"/>
    </source>
</evidence>
<reference evidence="10" key="1">
    <citation type="submission" date="2012-03" db="EMBL/GenBank/DDBJ databases">
        <title>Complete sequence of Natronobacterium gregoryi SP2.</title>
        <authorList>
            <person name="Lucas S."/>
            <person name="Han J."/>
            <person name="Lapidus A."/>
            <person name="Cheng J.-F."/>
            <person name="Goodwin L."/>
            <person name="Pitluck S."/>
            <person name="Peters L."/>
            <person name="Mikhailova N."/>
            <person name="Teshima H."/>
            <person name="Detter J.C."/>
            <person name="Han C."/>
            <person name="Tapia R."/>
            <person name="Land M."/>
            <person name="Hauser L."/>
            <person name="Kyrpides N."/>
            <person name="Ivanova N."/>
            <person name="Pagani I."/>
            <person name="Sproer C."/>
            <person name="Anderson I."/>
            <person name="Woyke T."/>
        </authorList>
    </citation>
    <scope>NUCLEOTIDE SEQUENCE [LARGE SCALE GENOMIC DNA]</scope>
    <source>
        <strain evidence="10">ATCC 43098 / CCM 3738 / NCIMB 2189 / SP2</strain>
    </source>
</reference>
<feature type="coiled-coil region" evidence="4">
    <location>
        <begin position="526"/>
        <end position="577"/>
    </location>
</feature>
<dbReference type="eggNOG" id="arCOG02320">
    <property type="taxonomic scope" value="Archaea"/>
</dbReference>
<keyword evidence="6" id="KW-0472">Membrane</keyword>
<feature type="compositionally biased region" description="Basic and acidic residues" evidence="5">
    <location>
        <begin position="901"/>
        <end position="912"/>
    </location>
</feature>
<dbReference type="InterPro" id="IPR003660">
    <property type="entry name" value="HAMP_dom"/>
</dbReference>
<protein>
    <submittedName>
        <fullName evidence="9">Methyl-accepting chemotaxis protein</fullName>
    </submittedName>
</protein>
<keyword evidence="6" id="KW-0812">Transmembrane</keyword>
<dbReference type="KEGG" id="nge:Natgr_1099"/>
<evidence type="ECO:0000256" key="2">
    <source>
        <dbReference type="ARBA" id="ARBA00029447"/>
    </source>
</evidence>
<evidence type="ECO:0000256" key="6">
    <source>
        <dbReference type="SAM" id="Phobius"/>
    </source>
</evidence>
<dbReference type="InterPro" id="IPR004090">
    <property type="entry name" value="Chemotax_Me-accpt_rcpt"/>
</dbReference>
<feature type="domain" description="HAMP" evidence="8">
    <location>
        <begin position="361"/>
        <end position="414"/>
    </location>
</feature>
<dbReference type="PROSITE" id="PS50111">
    <property type="entry name" value="CHEMOTAXIS_TRANSDUC_2"/>
    <property type="match status" value="1"/>
</dbReference>
<feature type="compositionally biased region" description="Acidic residues" evidence="5">
    <location>
        <begin position="847"/>
        <end position="858"/>
    </location>
</feature>
<dbReference type="PANTHER" id="PTHR32089:SF112">
    <property type="entry name" value="LYSOZYME-LIKE PROTEIN-RELATED"/>
    <property type="match status" value="1"/>
</dbReference>
<keyword evidence="10" id="KW-1185">Reference proteome</keyword>
<feature type="domain" description="HAMP" evidence="8">
    <location>
        <begin position="481"/>
        <end position="534"/>
    </location>
</feature>
<feature type="domain" description="Methyl-accepting transducer" evidence="7">
    <location>
        <begin position="553"/>
        <end position="789"/>
    </location>
</feature>
<dbReference type="GO" id="GO:0006935">
    <property type="term" value="P:chemotaxis"/>
    <property type="evidence" value="ECO:0007669"/>
    <property type="project" value="InterPro"/>
</dbReference>
<dbReference type="EMBL" id="CP003377">
    <property type="protein sequence ID" value="AFZ72328.1"/>
    <property type="molecule type" value="Genomic_DNA"/>
</dbReference>
<name>L0AEJ4_NATGS</name>
<dbReference type="CDD" id="cd11386">
    <property type="entry name" value="MCP_signal"/>
    <property type="match status" value="1"/>
</dbReference>
<dbReference type="PANTHER" id="PTHR32089">
    <property type="entry name" value="METHYL-ACCEPTING CHEMOTAXIS PROTEIN MCPB"/>
    <property type="match status" value="1"/>
</dbReference>
<evidence type="ECO:0000256" key="1">
    <source>
        <dbReference type="ARBA" id="ARBA00023224"/>
    </source>
</evidence>
<keyword evidence="6" id="KW-1133">Transmembrane helix</keyword>
<keyword evidence="1 3" id="KW-0807">Transducer</keyword>
<dbReference type="Pfam" id="PF00015">
    <property type="entry name" value="MCPsignal"/>
    <property type="match status" value="1"/>
</dbReference>
<dbReference type="SUPFAM" id="SSF58104">
    <property type="entry name" value="Methyl-accepting chemotaxis protein (MCP) signaling domain"/>
    <property type="match status" value="1"/>
</dbReference>
<feature type="region of interest" description="Disordered" evidence="5">
    <location>
        <begin position="847"/>
        <end position="912"/>
    </location>
</feature>
<organism evidence="9 10">
    <name type="scientific">Natronobacterium gregoryi (strain ATCC 43098 / DSM 3393 / CCM 3738 / CIP 104747 / IAM 13177 / JCM 8860 / NBRC 102187 / NCIMB 2189 / SP2)</name>
    <dbReference type="NCBI Taxonomy" id="797304"/>
    <lineage>
        <taxon>Archaea</taxon>
        <taxon>Methanobacteriati</taxon>
        <taxon>Methanobacteriota</taxon>
        <taxon>Stenosarchaea group</taxon>
        <taxon>Halobacteria</taxon>
        <taxon>Halobacteriales</taxon>
        <taxon>Natrialbaceae</taxon>
        <taxon>Natronobacterium</taxon>
    </lineage>
</organism>
<feature type="transmembrane region" description="Helical" evidence="6">
    <location>
        <begin position="337"/>
        <end position="359"/>
    </location>
</feature>
<feature type="compositionally biased region" description="Basic and acidic residues" evidence="5">
    <location>
        <begin position="876"/>
        <end position="886"/>
    </location>
</feature>
<evidence type="ECO:0000259" key="7">
    <source>
        <dbReference type="PROSITE" id="PS50111"/>
    </source>
</evidence>
<feature type="compositionally biased region" description="Acidic residues" evidence="5">
    <location>
        <begin position="887"/>
        <end position="900"/>
    </location>
</feature>
<dbReference type="AlphaFoldDB" id="L0AEJ4"/>
<dbReference type="GO" id="GO:0016020">
    <property type="term" value="C:membrane"/>
    <property type="evidence" value="ECO:0007669"/>
    <property type="project" value="InterPro"/>
</dbReference>
<dbReference type="Gene3D" id="6.10.250.1910">
    <property type="match status" value="1"/>
</dbReference>
<dbReference type="PROSITE" id="PS50885">
    <property type="entry name" value="HAMP"/>
    <property type="match status" value="2"/>
</dbReference>
<evidence type="ECO:0000256" key="5">
    <source>
        <dbReference type="SAM" id="MobiDB-lite"/>
    </source>
</evidence>
<dbReference type="Gene3D" id="1.10.287.950">
    <property type="entry name" value="Methyl-accepting chemotaxis protein"/>
    <property type="match status" value="1"/>
</dbReference>
<accession>L0AEJ4</accession>
<dbReference type="SMART" id="SM00283">
    <property type="entry name" value="MA"/>
    <property type="match status" value="1"/>
</dbReference>
<comment type="similarity">
    <text evidence="2">Belongs to the methyl-accepting chemotaxis (MCP) protein family.</text>
</comment>
<dbReference type="InterPro" id="IPR004089">
    <property type="entry name" value="MCPsignal_dom"/>
</dbReference>
<dbReference type="HOGENOM" id="CLU_000445_107_19_2"/>
<dbReference type="STRING" id="797304.Natgr_1099"/>